<dbReference type="Proteomes" id="UP001567538">
    <property type="component" value="Unassembled WGS sequence"/>
</dbReference>
<organism evidence="1 2">
    <name type="scientific">Salvia divinorum</name>
    <name type="common">Maria pastora</name>
    <name type="synonym">Diviner's sage</name>
    <dbReference type="NCBI Taxonomy" id="28513"/>
    <lineage>
        <taxon>Eukaryota</taxon>
        <taxon>Viridiplantae</taxon>
        <taxon>Streptophyta</taxon>
        <taxon>Embryophyta</taxon>
        <taxon>Tracheophyta</taxon>
        <taxon>Spermatophyta</taxon>
        <taxon>Magnoliopsida</taxon>
        <taxon>eudicotyledons</taxon>
        <taxon>Gunneridae</taxon>
        <taxon>Pentapetalae</taxon>
        <taxon>asterids</taxon>
        <taxon>lamiids</taxon>
        <taxon>Lamiales</taxon>
        <taxon>Lamiaceae</taxon>
        <taxon>Nepetoideae</taxon>
        <taxon>Mentheae</taxon>
        <taxon>Salviinae</taxon>
        <taxon>Salvia</taxon>
        <taxon>Salvia subgen. Calosphace</taxon>
    </lineage>
</organism>
<comment type="caution">
    <text evidence="1">The sequence shown here is derived from an EMBL/GenBank/DDBJ whole genome shotgun (WGS) entry which is preliminary data.</text>
</comment>
<proteinExistence type="predicted"/>
<keyword evidence="2" id="KW-1185">Reference proteome</keyword>
<reference evidence="1 2" key="1">
    <citation type="submission" date="2024-06" db="EMBL/GenBank/DDBJ databases">
        <title>A chromosome level genome sequence of Diviner's sage (Salvia divinorum).</title>
        <authorList>
            <person name="Ford S.A."/>
            <person name="Ro D.-K."/>
            <person name="Ness R.W."/>
            <person name="Phillips M.A."/>
        </authorList>
    </citation>
    <scope>NUCLEOTIDE SEQUENCE [LARGE SCALE GENOMIC DNA]</scope>
    <source>
        <strain evidence="1">SAF-2024a</strain>
        <tissue evidence="1">Leaf</tissue>
    </source>
</reference>
<accession>A0ABD1GPV7</accession>
<evidence type="ECO:0000313" key="1">
    <source>
        <dbReference type="EMBL" id="KAL1546171.1"/>
    </source>
</evidence>
<dbReference type="AlphaFoldDB" id="A0ABD1GPV7"/>
<sequence>MKLLSLLQGNSTRLTVLLQCRSGSGRSHFQGFCFKKFNIYKKYHSINKKSVKNLAVGIIKFQVPKSEEEDIWEEGTIEPFDKRKAGSKTADAPTTVLNWGSSWIVADQMRIWLTKRGLDFEAEEANYQEAFPNNGRVRISPKFHLLRSEQVTKAALLEEIWRALRKMSIIEDYGEAGNNN</sequence>
<gene>
    <name evidence="1" type="ORF">AAHA92_22812</name>
</gene>
<evidence type="ECO:0000313" key="2">
    <source>
        <dbReference type="Proteomes" id="UP001567538"/>
    </source>
</evidence>
<dbReference type="EMBL" id="JBEAFC010000008">
    <property type="protein sequence ID" value="KAL1546171.1"/>
    <property type="molecule type" value="Genomic_DNA"/>
</dbReference>
<protein>
    <submittedName>
        <fullName evidence="1">Uncharacterized protein</fullName>
    </submittedName>
</protein>
<name>A0ABD1GPV7_SALDI</name>